<evidence type="ECO:0000259" key="3">
    <source>
        <dbReference type="SMART" id="SM00889"/>
    </source>
</evidence>
<evidence type="ECO:0000313" key="5">
    <source>
        <dbReference type="Proteomes" id="UP001147700"/>
    </source>
</evidence>
<comment type="caution">
    <text evidence="4">The sequence shown here is derived from an EMBL/GenBank/DDBJ whole genome shotgun (WGS) entry which is preliminary data.</text>
</comment>
<keyword evidence="2" id="KW-0342">GTP-binding</keyword>
<evidence type="ECO:0000313" key="4">
    <source>
        <dbReference type="EMBL" id="MDA0139096.1"/>
    </source>
</evidence>
<protein>
    <recommendedName>
        <fullName evidence="3">Translation elongation factor EFG/EF2 domain-containing protein</fullName>
    </recommendedName>
</protein>
<dbReference type="InterPro" id="IPR014721">
    <property type="entry name" value="Ribsml_uS5_D2-typ_fold_subgr"/>
</dbReference>
<gene>
    <name evidence="4" type="ORF">OJ962_16465</name>
</gene>
<feature type="domain" description="Translation elongation factor EFG/EF2" evidence="3">
    <location>
        <begin position="1"/>
        <end position="95"/>
    </location>
</feature>
<name>A0ABT4RKP3_9ACTN</name>
<dbReference type="InterPro" id="IPR020568">
    <property type="entry name" value="Ribosomal_Su5_D2-typ_SF"/>
</dbReference>
<sequence length="95" mass="10312">MLVEGRHVRQTGSPGRYAVVRLRVEAGAGFEFVDETAPGFPPEFVAATRRGVEATLGSLTDIRVTLVEAKDHLVDSSERDFEIAAEQAISKALEL</sequence>
<dbReference type="SUPFAM" id="SSF54211">
    <property type="entry name" value="Ribosomal protein S5 domain 2-like"/>
    <property type="match status" value="1"/>
</dbReference>
<dbReference type="Proteomes" id="UP001147700">
    <property type="component" value="Unassembled WGS sequence"/>
</dbReference>
<keyword evidence="1" id="KW-0547">Nucleotide-binding</keyword>
<reference evidence="4" key="1">
    <citation type="submission" date="2022-10" db="EMBL/GenBank/DDBJ databases">
        <title>The WGS of Solirubrobacter sp. CPCC 204708.</title>
        <authorList>
            <person name="Jiang Z."/>
        </authorList>
    </citation>
    <scope>NUCLEOTIDE SEQUENCE</scope>
    <source>
        <strain evidence="4">CPCC 204708</strain>
    </source>
</reference>
<accession>A0ABT4RKP3</accession>
<proteinExistence type="predicted"/>
<dbReference type="EMBL" id="JAPCID010000021">
    <property type="protein sequence ID" value="MDA0139096.1"/>
    <property type="molecule type" value="Genomic_DNA"/>
</dbReference>
<evidence type="ECO:0000256" key="2">
    <source>
        <dbReference type="ARBA" id="ARBA00023134"/>
    </source>
</evidence>
<dbReference type="InterPro" id="IPR005517">
    <property type="entry name" value="Transl_elong_EFG/EF2_IV"/>
</dbReference>
<dbReference type="SMART" id="SM00889">
    <property type="entry name" value="EFG_IV"/>
    <property type="match status" value="1"/>
</dbReference>
<organism evidence="4 5">
    <name type="scientific">Solirubrobacter deserti</name>
    <dbReference type="NCBI Taxonomy" id="2282478"/>
    <lineage>
        <taxon>Bacteria</taxon>
        <taxon>Bacillati</taxon>
        <taxon>Actinomycetota</taxon>
        <taxon>Thermoleophilia</taxon>
        <taxon>Solirubrobacterales</taxon>
        <taxon>Solirubrobacteraceae</taxon>
        <taxon>Solirubrobacter</taxon>
    </lineage>
</organism>
<dbReference type="Pfam" id="PF03764">
    <property type="entry name" value="EFG_IV"/>
    <property type="match status" value="1"/>
</dbReference>
<dbReference type="Gene3D" id="3.30.230.10">
    <property type="match status" value="1"/>
</dbReference>
<evidence type="ECO:0000256" key="1">
    <source>
        <dbReference type="ARBA" id="ARBA00022741"/>
    </source>
</evidence>
<dbReference type="RefSeq" id="WP_202954959.1">
    <property type="nucleotide sequence ID" value="NZ_JAPCID010000021.1"/>
</dbReference>
<keyword evidence="5" id="KW-1185">Reference proteome</keyword>